<name>A0A0E0C4L8_9ORYZ</name>
<proteinExistence type="predicted"/>
<accession>A0A0E0C4L8</accession>
<evidence type="ECO:0000313" key="2">
    <source>
        <dbReference type="Proteomes" id="UP000008021"/>
    </source>
</evidence>
<reference evidence="1" key="1">
    <citation type="submission" date="2015-04" db="UniProtKB">
        <authorList>
            <consortium name="EnsemblPlants"/>
        </authorList>
    </citation>
    <scope>IDENTIFICATION</scope>
</reference>
<evidence type="ECO:0000313" key="1">
    <source>
        <dbReference type="EnsemblPlants" id="OMERI01G20800.1"/>
    </source>
</evidence>
<keyword evidence="2" id="KW-1185">Reference proteome</keyword>
<dbReference type="Proteomes" id="UP000008021">
    <property type="component" value="Chromosome 1"/>
</dbReference>
<reference evidence="1" key="2">
    <citation type="submission" date="2018-05" db="EMBL/GenBank/DDBJ databases">
        <title>OmerRS3 (Oryza meridionalis Reference Sequence Version 3).</title>
        <authorList>
            <person name="Zhang J."/>
            <person name="Kudrna D."/>
            <person name="Lee S."/>
            <person name="Talag J."/>
            <person name="Welchert J."/>
            <person name="Wing R.A."/>
        </authorList>
    </citation>
    <scope>NUCLEOTIDE SEQUENCE [LARGE SCALE GENOMIC DNA]</scope>
    <source>
        <strain evidence="1">cv. OR44</strain>
    </source>
</reference>
<dbReference type="EnsemblPlants" id="OMERI01G20800.1">
    <property type="protein sequence ID" value="OMERI01G20800.1"/>
    <property type="gene ID" value="OMERI01G20800"/>
</dbReference>
<dbReference type="Gramene" id="OMERI01G20800.1">
    <property type="protein sequence ID" value="OMERI01G20800.1"/>
    <property type="gene ID" value="OMERI01G20800"/>
</dbReference>
<dbReference type="HOGENOM" id="CLU_146988_0_0_1"/>
<protein>
    <submittedName>
        <fullName evidence="1">Uncharacterized protein</fullName>
    </submittedName>
</protein>
<organism evidence="1">
    <name type="scientific">Oryza meridionalis</name>
    <dbReference type="NCBI Taxonomy" id="40149"/>
    <lineage>
        <taxon>Eukaryota</taxon>
        <taxon>Viridiplantae</taxon>
        <taxon>Streptophyta</taxon>
        <taxon>Embryophyta</taxon>
        <taxon>Tracheophyta</taxon>
        <taxon>Spermatophyta</taxon>
        <taxon>Magnoliopsida</taxon>
        <taxon>Liliopsida</taxon>
        <taxon>Poales</taxon>
        <taxon>Poaceae</taxon>
        <taxon>BOP clade</taxon>
        <taxon>Oryzoideae</taxon>
        <taxon>Oryzeae</taxon>
        <taxon>Oryzinae</taxon>
        <taxon>Oryza</taxon>
    </lineage>
</organism>
<dbReference type="AlphaFoldDB" id="A0A0E0C4L8"/>
<sequence>MEMVAVTVMTYRFQTLAVPYLVNRALLALWEKVLLAVAFAMTPLHCQKAAVVDVWHPCPHPLPPTPMQVVAQLLLPLLLPKHPLRLHLVQFGAEWEVVAMMT</sequence>